<dbReference type="Pfam" id="PF00512">
    <property type="entry name" value="HisKA"/>
    <property type="match status" value="1"/>
</dbReference>
<feature type="domain" description="PAS" evidence="14">
    <location>
        <begin position="191"/>
        <end position="262"/>
    </location>
</feature>
<dbReference type="InterPro" id="IPR003018">
    <property type="entry name" value="GAF"/>
</dbReference>
<dbReference type="Gene3D" id="1.10.287.130">
    <property type="match status" value="1"/>
</dbReference>
<evidence type="ECO:0000259" key="12">
    <source>
        <dbReference type="PROSITE" id="PS50109"/>
    </source>
</evidence>
<dbReference type="KEGG" id="slom:PXH66_17365"/>
<dbReference type="InterPro" id="IPR003661">
    <property type="entry name" value="HisK_dim/P_dom"/>
</dbReference>
<dbReference type="CDD" id="cd00130">
    <property type="entry name" value="PAS"/>
    <property type="match status" value="2"/>
</dbReference>
<evidence type="ECO:0000313" key="15">
    <source>
        <dbReference type="EMBL" id="WED64109.1"/>
    </source>
</evidence>
<dbReference type="InterPro" id="IPR035965">
    <property type="entry name" value="PAS-like_dom_sf"/>
</dbReference>
<keyword evidence="6" id="KW-0418">Kinase</keyword>
<dbReference type="InterPro" id="IPR004358">
    <property type="entry name" value="Sig_transdc_His_kin-like_C"/>
</dbReference>
<evidence type="ECO:0000256" key="10">
    <source>
        <dbReference type="SAM" id="Coils"/>
    </source>
</evidence>
<dbReference type="InterPro" id="IPR000014">
    <property type="entry name" value="PAS"/>
</dbReference>
<evidence type="ECO:0000259" key="13">
    <source>
        <dbReference type="PROSITE" id="PS50110"/>
    </source>
</evidence>
<protein>
    <recommendedName>
        <fullName evidence="2">histidine kinase</fullName>
        <ecNumber evidence="2">2.7.13.3</ecNumber>
    </recommendedName>
</protein>
<dbReference type="PROSITE" id="PS50109">
    <property type="entry name" value="HIS_KIN"/>
    <property type="match status" value="1"/>
</dbReference>
<dbReference type="PROSITE" id="PS50112">
    <property type="entry name" value="PAS"/>
    <property type="match status" value="2"/>
</dbReference>
<feature type="compositionally biased region" description="Basic and acidic residues" evidence="11">
    <location>
        <begin position="161"/>
        <end position="170"/>
    </location>
</feature>
<dbReference type="PRINTS" id="PR00344">
    <property type="entry name" value="BCTRLSENSOR"/>
</dbReference>
<dbReference type="SMART" id="SM00448">
    <property type="entry name" value="REC"/>
    <property type="match status" value="1"/>
</dbReference>
<evidence type="ECO:0000256" key="11">
    <source>
        <dbReference type="SAM" id="MobiDB-lite"/>
    </source>
</evidence>
<dbReference type="Gene3D" id="3.30.450.20">
    <property type="entry name" value="PAS domain"/>
    <property type="match status" value="2"/>
</dbReference>
<dbReference type="RefSeq" id="WP_330928014.1">
    <property type="nucleotide sequence ID" value="NZ_CP119075.1"/>
</dbReference>
<feature type="domain" description="Response regulatory" evidence="13">
    <location>
        <begin position="882"/>
        <end position="998"/>
    </location>
</feature>
<dbReference type="SUPFAM" id="SSF55874">
    <property type="entry name" value="ATPase domain of HSP90 chaperone/DNA topoisomerase II/histidine kinase"/>
    <property type="match status" value="1"/>
</dbReference>
<feature type="domain" description="Histidine kinase" evidence="12">
    <location>
        <begin position="639"/>
        <end position="861"/>
    </location>
</feature>
<dbReference type="Proteomes" id="UP001218638">
    <property type="component" value="Chromosome"/>
</dbReference>
<dbReference type="PANTHER" id="PTHR43065:SF46">
    <property type="entry name" value="C4-DICARBOXYLATE TRANSPORT SENSOR PROTEIN DCTB"/>
    <property type="match status" value="1"/>
</dbReference>
<keyword evidence="5" id="KW-0547">Nucleotide-binding</keyword>
<dbReference type="SUPFAM" id="SSF52172">
    <property type="entry name" value="CheY-like"/>
    <property type="match status" value="1"/>
</dbReference>
<dbReference type="GO" id="GO:0000155">
    <property type="term" value="F:phosphorelay sensor kinase activity"/>
    <property type="evidence" value="ECO:0007669"/>
    <property type="project" value="InterPro"/>
</dbReference>
<comment type="catalytic activity">
    <reaction evidence="1">
        <text>ATP + protein L-histidine = ADP + protein N-phospho-L-histidine.</text>
        <dbReference type="EC" id="2.7.13.3"/>
    </reaction>
</comment>
<keyword evidence="16" id="KW-1185">Reference proteome</keyword>
<evidence type="ECO:0000256" key="7">
    <source>
        <dbReference type="ARBA" id="ARBA00022840"/>
    </source>
</evidence>
<dbReference type="PANTHER" id="PTHR43065">
    <property type="entry name" value="SENSOR HISTIDINE KINASE"/>
    <property type="match status" value="1"/>
</dbReference>
<dbReference type="PROSITE" id="PS50110">
    <property type="entry name" value="RESPONSE_REGULATORY"/>
    <property type="match status" value="1"/>
</dbReference>
<gene>
    <name evidence="15" type="ORF">PXH66_17365</name>
</gene>
<dbReference type="InterPro" id="IPR005467">
    <property type="entry name" value="His_kinase_dom"/>
</dbReference>
<feature type="modified residue" description="4-aspartylphosphate" evidence="9">
    <location>
        <position position="933"/>
    </location>
</feature>
<evidence type="ECO:0000256" key="5">
    <source>
        <dbReference type="ARBA" id="ARBA00022741"/>
    </source>
</evidence>
<organism evidence="15 16">
    <name type="scientific">Synoicihabitans lomoniglobus</name>
    <dbReference type="NCBI Taxonomy" id="2909285"/>
    <lineage>
        <taxon>Bacteria</taxon>
        <taxon>Pseudomonadati</taxon>
        <taxon>Verrucomicrobiota</taxon>
        <taxon>Opitutia</taxon>
        <taxon>Opitutales</taxon>
        <taxon>Opitutaceae</taxon>
        <taxon>Synoicihabitans</taxon>
    </lineage>
</organism>
<dbReference type="InterPro" id="IPR036097">
    <property type="entry name" value="HisK_dim/P_sf"/>
</dbReference>
<accession>A0AAE9ZVZ9</accession>
<dbReference type="Pfam" id="PF00989">
    <property type="entry name" value="PAS"/>
    <property type="match status" value="1"/>
</dbReference>
<dbReference type="SMART" id="SM00388">
    <property type="entry name" value="HisKA"/>
    <property type="match status" value="1"/>
</dbReference>
<dbReference type="Pfam" id="PF01590">
    <property type="entry name" value="GAF"/>
    <property type="match status" value="2"/>
</dbReference>
<feature type="domain" description="PAS" evidence="14">
    <location>
        <begin position="503"/>
        <end position="560"/>
    </location>
</feature>
<evidence type="ECO:0000256" key="6">
    <source>
        <dbReference type="ARBA" id="ARBA00022777"/>
    </source>
</evidence>
<dbReference type="Gene3D" id="3.30.450.40">
    <property type="match status" value="2"/>
</dbReference>
<name>A0AAE9ZVZ9_9BACT</name>
<dbReference type="Gene3D" id="3.40.50.2300">
    <property type="match status" value="1"/>
</dbReference>
<dbReference type="GO" id="GO:0005524">
    <property type="term" value="F:ATP binding"/>
    <property type="evidence" value="ECO:0007669"/>
    <property type="project" value="UniProtKB-KW"/>
</dbReference>
<dbReference type="Gene3D" id="3.30.565.10">
    <property type="entry name" value="Histidine kinase-like ATPase, C-terminal domain"/>
    <property type="match status" value="1"/>
</dbReference>
<dbReference type="GO" id="GO:0006355">
    <property type="term" value="P:regulation of DNA-templated transcription"/>
    <property type="evidence" value="ECO:0007669"/>
    <property type="project" value="InterPro"/>
</dbReference>
<dbReference type="InterPro" id="IPR036890">
    <property type="entry name" value="HATPase_C_sf"/>
</dbReference>
<dbReference type="InterPro" id="IPR003594">
    <property type="entry name" value="HATPase_dom"/>
</dbReference>
<dbReference type="InterPro" id="IPR001610">
    <property type="entry name" value="PAC"/>
</dbReference>
<dbReference type="SMART" id="SM00086">
    <property type="entry name" value="PAC"/>
    <property type="match status" value="2"/>
</dbReference>
<dbReference type="Pfam" id="PF13426">
    <property type="entry name" value="PAS_9"/>
    <property type="match status" value="1"/>
</dbReference>
<keyword evidence="7" id="KW-0067">ATP-binding</keyword>
<feature type="region of interest" description="Disordered" evidence="11">
    <location>
        <begin position="161"/>
        <end position="191"/>
    </location>
</feature>
<reference evidence="15" key="1">
    <citation type="submission" date="2023-03" db="EMBL/GenBank/DDBJ databases">
        <title>Lomoglobus Profundus gen. nov., sp. nov., a novel member of the phylum Verrucomicrobia, isolated from deep-marine sediment of South China Sea.</title>
        <authorList>
            <person name="Ahmad T."/>
            <person name="Ishaq S.E."/>
            <person name="Wang F."/>
        </authorList>
    </citation>
    <scope>NUCLEOTIDE SEQUENCE</scope>
    <source>
        <strain evidence="15">LMO-M01</strain>
    </source>
</reference>
<keyword evidence="3 9" id="KW-0597">Phosphoprotein</keyword>
<dbReference type="SUPFAM" id="SSF55785">
    <property type="entry name" value="PYP-like sensor domain (PAS domain)"/>
    <property type="match status" value="2"/>
</dbReference>
<dbReference type="SUPFAM" id="SSF55781">
    <property type="entry name" value="GAF domain-like"/>
    <property type="match status" value="2"/>
</dbReference>
<dbReference type="CDD" id="cd00156">
    <property type="entry name" value="REC"/>
    <property type="match status" value="1"/>
</dbReference>
<dbReference type="SUPFAM" id="SSF47384">
    <property type="entry name" value="Homodimeric domain of signal transducing histidine kinase"/>
    <property type="match status" value="1"/>
</dbReference>
<dbReference type="InterPro" id="IPR001789">
    <property type="entry name" value="Sig_transdc_resp-reg_receiver"/>
</dbReference>
<evidence type="ECO:0000256" key="1">
    <source>
        <dbReference type="ARBA" id="ARBA00000085"/>
    </source>
</evidence>
<evidence type="ECO:0000256" key="2">
    <source>
        <dbReference type="ARBA" id="ARBA00012438"/>
    </source>
</evidence>
<evidence type="ECO:0000256" key="9">
    <source>
        <dbReference type="PROSITE-ProRule" id="PRU00169"/>
    </source>
</evidence>
<dbReference type="Pfam" id="PF02518">
    <property type="entry name" value="HATPase_c"/>
    <property type="match status" value="1"/>
</dbReference>
<dbReference type="SMART" id="SM00091">
    <property type="entry name" value="PAS"/>
    <property type="match status" value="2"/>
</dbReference>
<evidence type="ECO:0000256" key="8">
    <source>
        <dbReference type="ARBA" id="ARBA00023012"/>
    </source>
</evidence>
<dbReference type="InterPro" id="IPR011006">
    <property type="entry name" value="CheY-like_superfamily"/>
</dbReference>
<keyword evidence="4" id="KW-0808">Transferase</keyword>
<evidence type="ECO:0000256" key="4">
    <source>
        <dbReference type="ARBA" id="ARBA00022679"/>
    </source>
</evidence>
<proteinExistence type="predicted"/>
<evidence type="ECO:0000313" key="16">
    <source>
        <dbReference type="Proteomes" id="UP001218638"/>
    </source>
</evidence>
<dbReference type="AlphaFoldDB" id="A0AAE9ZVZ9"/>
<dbReference type="Pfam" id="PF00072">
    <property type="entry name" value="Response_reg"/>
    <property type="match status" value="1"/>
</dbReference>
<keyword evidence="10" id="KW-0175">Coiled coil</keyword>
<dbReference type="SMART" id="SM00065">
    <property type="entry name" value="GAF"/>
    <property type="match status" value="2"/>
</dbReference>
<dbReference type="EMBL" id="CP119075">
    <property type="protein sequence ID" value="WED64109.1"/>
    <property type="molecule type" value="Genomic_DNA"/>
</dbReference>
<keyword evidence="8" id="KW-0902">Two-component regulatory system</keyword>
<feature type="coiled-coil region" evidence="10">
    <location>
        <begin position="468"/>
        <end position="502"/>
    </location>
</feature>
<dbReference type="CDD" id="cd00082">
    <property type="entry name" value="HisKA"/>
    <property type="match status" value="1"/>
</dbReference>
<dbReference type="EC" id="2.7.13.3" evidence="2"/>
<evidence type="ECO:0000256" key="3">
    <source>
        <dbReference type="ARBA" id="ARBA00022553"/>
    </source>
</evidence>
<dbReference type="InterPro" id="IPR013767">
    <property type="entry name" value="PAS_fold"/>
</dbReference>
<evidence type="ECO:0000259" key="14">
    <source>
        <dbReference type="PROSITE" id="PS50112"/>
    </source>
</evidence>
<dbReference type="InterPro" id="IPR029016">
    <property type="entry name" value="GAF-like_dom_sf"/>
</dbReference>
<dbReference type="NCBIfam" id="TIGR00229">
    <property type="entry name" value="sensory_box"/>
    <property type="match status" value="2"/>
</dbReference>
<sequence length="999" mass="110106">MSLTPSQSESARLAALRRYEVLDSPAEEAFDDFASLACRLGDAPIALVSFVDAHRQWFKSRVGWDQAEWPRENTFCDHTIAARRFLMVPDTRLDPRFSDHPWATAQPAVRFYAGAPLVTAEGHAIGTICILDHQPRKPDAAVQDHLERLSRMVMRHLENRRATREARADENQAPEEGEIAEHNAARTTGAEDAERLQFFTNATREAVIMHDHGRILDVNPACIEMFGYTRAAMIGQPLAMLVAPESLAVVKQHALSETVANYEVRGIKQSGEIFEVEVSSGPIRFRGKTIRFGCVRDLTDRKQIEALGREAREKSLRFKSAVLELRDDADASERAVYALANRVVVDALQVDRASVWRFDASRQYLECEDECGPAGEKAGQRRTLSRRDFPLLFTAIVNEKVLTLAGRDSEELTRELRNFSESRARLMVPLRLGAALFGVLVFEMDAMEREWTGEEEDFGVAIAATILLALENAKRREAEEETRQLNRDLERLVAERTAALRESETHFRAVLDSAHDAIISANDQDVIISWNHGAEEMFGRSASDAIGQNLTLILAPRHRETKAIGVATDTSASANPTVELHGERADGSEFPIELSVATWTGPQGRYFTHIVRDITLRKKIESANLRKQRLENIGNLAGGISHDLNNALAPVLMGVNLLRRSAPPSEQVSTIIDAMESSARHGAAMIRQLLMFARGVAGERLPIAVPSMVDDLTKIVRSTFPRAIKVRATVEAELPPIVGDPTQLHQILLNLCVNARDAMADGGVLGLSARVVDISEPPENEEGIQPGKFVCLLVSDTGTGMPPEVVDRIFEPFFTTKDIDKGTGLGLSTVVGIVKSHEGFMRVTSTVGTGTTFEVYLPAGDIVEAQKQATAAPFSHDGRDRLILVVEDDPTQRMLTRVTLESQNYRVLTAMDGAEAMIVAGERGAELAAVITDVDMPEMNGLAFTRALKRMASDARVIVASGRLEEAEVKAFGELGVTELLHKPFKEPELLAALERLLA</sequence>
<dbReference type="SMART" id="SM00387">
    <property type="entry name" value="HATPase_c"/>
    <property type="match status" value="1"/>
</dbReference>